<dbReference type="HAMAP" id="MF_00374">
    <property type="entry name" value="Ribosomal_uL29"/>
    <property type="match status" value="1"/>
</dbReference>
<dbReference type="InterPro" id="IPR036049">
    <property type="entry name" value="Ribosomal_uL29_sf"/>
</dbReference>
<name>A0A1F8DP57_9BACT</name>
<dbReference type="GO" id="GO:0006412">
    <property type="term" value="P:translation"/>
    <property type="evidence" value="ECO:0007669"/>
    <property type="project" value="UniProtKB-UniRule"/>
</dbReference>
<dbReference type="AlphaFoldDB" id="A0A1F8DP57"/>
<dbReference type="InterPro" id="IPR001854">
    <property type="entry name" value="Ribosomal_uL29"/>
</dbReference>
<evidence type="ECO:0000313" key="7">
    <source>
        <dbReference type="Proteomes" id="UP000182002"/>
    </source>
</evidence>
<dbReference type="GO" id="GO:1990904">
    <property type="term" value="C:ribonucleoprotein complex"/>
    <property type="evidence" value="ECO:0007669"/>
    <property type="project" value="UniProtKB-KW"/>
</dbReference>
<evidence type="ECO:0000256" key="5">
    <source>
        <dbReference type="HAMAP-Rule" id="MF_00374"/>
    </source>
</evidence>
<reference evidence="6 7" key="1">
    <citation type="journal article" date="2016" name="Nat. Commun.">
        <title>Thousands of microbial genomes shed light on interconnected biogeochemical processes in an aquifer system.</title>
        <authorList>
            <person name="Anantharaman K."/>
            <person name="Brown C.T."/>
            <person name="Hug L.A."/>
            <person name="Sharon I."/>
            <person name="Castelle C.J."/>
            <person name="Probst A.J."/>
            <person name="Thomas B.C."/>
            <person name="Singh A."/>
            <person name="Wilkins M.J."/>
            <person name="Karaoz U."/>
            <person name="Brodie E.L."/>
            <person name="Williams K.H."/>
            <person name="Hubbard S.S."/>
            <person name="Banfield J.F."/>
        </authorList>
    </citation>
    <scope>NUCLEOTIDE SEQUENCE [LARGE SCALE GENOMIC DNA]</scope>
</reference>
<evidence type="ECO:0000313" key="6">
    <source>
        <dbReference type="EMBL" id="OGM89605.1"/>
    </source>
</evidence>
<gene>
    <name evidence="5" type="primary">rpmC</name>
    <name evidence="6" type="ORF">A3J77_00480</name>
</gene>
<dbReference type="Proteomes" id="UP000182002">
    <property type="component" value="Unassembled WGS sequence"/>
</dbReference>
<keyword evidence="3 5" id="KW-0687">Ribonucleoprotein</keyword>
<dbReference type="GO" id="GO:0003735">
    <property type="term" value="F:structural constituent of ribosome"/>
    <property type="evidence" value="ECO:0007669"/>
    <property type="project" value="InterPro"/>
</dbReference>
<sequence>MKDKEFQQIKIKPIDALNKELIDYREKLRKFKFDLSQGKVKDIKEIKKTKKAVARILTVINQINLNK</sequence>
<dbReference type="NCBIfam" id="TIGR00012">
    <property type="entry name" value="L29"/>
    <property type="match status" value="1"/>
</dbReference>
<dbReference type="GO" id="GO:0005840">
    <property type="term" value="C:ribosome"/>
    <property type="evidence" value="ECO:0007669"/>
    <property type="project" value="UniProtKB-KW"/>
</dbReference>
<evidence type="ECO:0000256" key="2">
    <source>
        <dbReference type="ARBA" id="ARBA00022980"/>
    </source>
</evidence>
<keyword evidence="2 5" id="KW-0689">Ribosomal protein</keyword>
<organism evidence="6 7">
    <name type="scientific">Candidatus Wolfebacteria bacterium RBG_13_41_7</name>
    <dbReference type="NCBI Taxonomy" id="1802554"/>
    <lineage>
        <taxon>Bacteria</taxon>
        <taxon>Candidatus Wolfeibacteriota</taxon>
    </lineage>
</organism>
<dbReference type="SUPFAM" id="SSF46561">
    <property type="entry name" value="Ribosomal protein L29 (L29p)"/>
    <property type="match status" value="1"/>
</dbReference>
<evidence type="ECO:0000256" key="1">
    <source>
        <dbReference type="ARBA" id="ARBA00009254"/>
    </source>
</evidence>
<accession>A0A1F8DP57</accession>
<dbReference type="Pfam" id="PF00831">
    <property type="entry name" value="Ribosomal_L29"/>
    <property type="match status" value="1"/>
</dbReference>
<evidence type="ECO:0000256" key="3">
    <source>
        <dbReference type="ARBA" id="ARBA00023274"/>
    </source>
</evidence>
<protein>
    <recommendedName>
        <fullName evidence="4 5">Large ribosomal subunit protein uL29</fullName>
    </recommendedName>
</protein>
<dbReference type="Gene3D" id="1.10.287.310">
    <property type="match status" value="1"/>
</dbReference>
<proteinExistence type="inferred from homology"/>
<comment type="similarity">
    <text evidence="1 5">Belongs to the universal ribosomal protein uL29 family.</text>
</comment>
<dbReference type="EMBL" id="MGIO01000022">
    <property type="protein sequence ID" value="OGM89605.1"/>
    <property type="molecule type" value="Genomic_DNA"/>
</dbReference>
<comment type="caution">
    <text evidence="6">The sequence shown here is derived from an EMBL/GenBank/DDBJ whole genome shotgun (WGS) entry which is preliminary data.</text>
</comment>
<evidence type="ECO:0000256" key="4">
    <source>
        <dbReference type="ARBA" id="ARBA00035204"/>
    </source>
</evidence>